<dbReference type="Proteomes" id="UP001206018">
    <property type="component" value="Unassembled WGS sequence"/>
</dbReference>
<name>A0AAW5JC87_PSESS</name>
<sequence>MKDGFFEVGKLRITGQLDGHVLIVFALVADARFTVGGRQLVERLTSGHVLFNHLLNQRLLELPILTVEVIALVPGQHACGISNVYPNMLSG</sequence>
<organism evidence="1 2">
    <name type="scientific">Pseudomonas savastanoi</name>
    <name type="common">Pseudomonas syringae pv. savastanoi</name>
    <dbReference type="NCBI Taxonomy" id="29438"/>
    <lineage>
        <taxon>Bacteria</taxon>
        <taxon>Pseudomonadati</taxon>
        <taxon>Pseudomonadota</taxon>
        <taxon>Gammaproteobacteria</taxon>
        <taxon>Pseudomonadales</taxon>
        <taxon>Pseudomonadaceae</taxon>
        <taxon>Pseudomonas</taxon>
    </lineage>
</organism>
<proteinExistence type="predicted"/>
<dbReference type="EMBL" id="JANAKN010000113">
    <property type="protein sequence ID" value="MCQ3023982.1"/>
    <property type="molecule type" value="Genomic_DNA"/>
</dbReference>
<gene>
    <name evidence="1" type="ORF">NLO85_26400</name>
</gene>
<accession>A0AAW5JC87</accession>
<protein>
    <submittedName>
        <fullName evidence="1">Uncharacterized protein</fullName>
    </submittedName>
</protein>
<dbReference type="RefSeq" id="WP_122267567.1">
    <property type="nucleotide sequence ID" value="NZ_JANAKN010000113.1"/>
</dbReference>
<evidence type="ECO:0000313" key="1">
    <source>
        <dbReference type="EMBL" id="MCQ3023982.1"/>
    </source>
</evidence>
<dbReference type="AlphaFoldDB" id="A0AAW5JC87"/>
<reference evidence="1" key="1">
    <citation type="submission" date="2022-07" db="EMBL/GenBank/DDBJ databases">
        <title>The diversity of lipopeptides in the P. syringae complex parallels phylogeny and sheds light on structural diversification during evolutionary history.</title>
        <authorList>
            <person name="Bricout A."/>
            <person name="Morris C.E."/>
            <person name="Chandeysson C."/>
            <person name="Duban M."/>
            <person name="Boistel C."/>
            <person name="Chataigne G."/>
            <person name="Lecouturier D."/>
            <person name="Jacques P."/>
            <person name="Leclere V."/>
            <person name="Rochex A."/>
        </authorList>
    </citation>
    <scope>NUCLEOTIDE SEQUENCE</scope>
    <source>
        <strain evidence="1">LYR0002</strain>
    </source>
</reference>
<comment type="caution">
    <text evidence="1">The sequence shown here is derived from an EMBL/GenBank/DDBJ whole genome shotgun (WGS) entry which is preliminary data.</text>
</comment>
<evidence type="ECO:0000313" key="2">
    <source>
        <dbReference type="Proteomes" id="UP001206018"/>
    </source>
</evidence>